<dbReference type="PANTHER" id="PTHR37614">
    <property type="entry name" value="OS02G0121400 PROTEIN"/>
    <property type="match status" value="1"/>
</dbReference>
<sequence>MTQQGSESVSFGDLTEDEIDTANILLELHHLIFESKTRRQFPSWVRLKKRSKRLPIKSCLCFSSSSLLAAFSRGTCGGGRRVEVGPTCYTEGPPPMAAVKAVALSPSTPLSFSPSSESDDRSKHTSKPKLLKKKREDWLKITDGLTQHRDSLKREIENIMRCYDGLKAFNLGLKARKNEFYLGHMKENPYLENGKRLKLASQLVQPTVNSLSAQNQDHQQQIPSMVHQKSFIVNQTVQRPEISDNVQHPTSQLLSSLPSSTGFGYVVNNHVGPTGLPDLNFSPMDTIGMDSSGPYDLKLVHRNLSKEMAAQARQRRMQIYRVKNSIAAQKARCTNR</sequence>
<reference evidence="2" key="1">
    <citation type="submission" date="2018-02" db="EMBL/GenBank/DDBJ databases">
        <authorList>
            <person name="Cohen D.B."/>
            <person name="Kent A.D."/>
        </authorList>
    </citation>
    <scope>NUCLEOTIDE SEQUENCE</scope>
</reference>
<name>A0A2N9FS39_FAGSY</name>
<protein>
    <submittedName>
        <fullName evidence="2">Uncharacterized protein</fullName>
    </submittedName>
</protein>
<evidence type="ECO:0000256" key="1">
    <source>
        <dbReference type="SAM" id="MobiDB-lite"/>
    </source>
</evidence>
<dbReference type="EMBL" id="OIVN01001079">
    <property type="protein sequence ID" value="SPC89564.1"/>
    <property type="molecule type" value="Genomic_DNA"/>
</dbReference>
<dbReference type="AlphaFoldDB" id="A0A2N9FS39"/>
<organism evidence="2">
    <name type="scientific">Fagus sylvatica</name>
    <name type="common">Beechnut</name>
    <dbReference type="NCBI Taxonomy" id="28930"/>
    <lineage>
        <taxon>Eukaryota</taxon>
        <taxon>Viridiplantae</taxon>
        <taxon>Streptophyta</taxon>
        <taxon>Embryophyta</taxon>
        <taxon>Tracheophyta</taxon>
        <taxon>Spermatophyta</taxon>
        <taxon>Magnoliopsida</taxon>
        <taxon>eudicotyledons</taxon>
        <taxon>Gunneridae</taxon>
        <taxon>Pentapetalae</taxon>
        <taxon>rosids</taxon>
        <taxon>fabids</taxon>
        <taxon>Fagales</taxon>
        <taxon>Fagaceae</taxon>
        <taxon>Fagus</taxon>
    </lineage>
</organism>
<accession>A0A2N9FS39</accession>
<feature type="region of interest" description="Disordered" evidence="1">
    <location>
        <begin position="110"/>
        <end position="129"/>
    </location>
</feature>
<evidence type="ECO:0000313" key="2">
    <source>
        <dbReference type="EMBL" id="SPC89564.1"/>
    </source>
</evidence>
<dbReference type="PANTHER" id="PTHR37614:SF2">
    <property type="entry name" value="OS02G0121400 PROTEIN"/>
    <property type="match status" value="1"/>
</dbReference>
<gene>
    <name evidence="2" type="ORF">FSB_LOCUS17446</name>
</gene>
<proteinExistence type="predicted"/>